<organism evidence="1 2">
    <name type="scientific">Olpidium bornovanus</name>
    <dbReference type="NCBI Taxonomy" id="278681"/>
    <lineage>
        <taxon>Eukaryota</taxon>
        <taxon>Fungi</taxon>
        <taxon>Fungi incertae sedis</taxon>
        <taxon>Olpidiomycota</taxon>
        <taxon>Olpidiomycotina</taxon>
        <taxon>Olpidiomycetes</taxon>
        <taxon>Olpidiales</taxon>
        <taxon>Olpidiaceae</taxon>
        <taxon>Olpidium</taxon>
    </lineage>
</organism>
<gene>
    <name evidence="1" type="ORF">BJ554DRAFT_4673</name>
</gene>
<dbReference type="Proteomes" id="UP000673691">
    <property type="component" value="Unassembled WGS sequence"/>
</dbReference>
<proteinExistence type="predicted"/>
<protein>
    <submittedName>
        <fullName evidence="1">Uncharacterized protein</fullName>
    </submittedName>
</protein>
<name>A0A8H7ZMN8_9FUNG</name>
<evidence type="ECO:0000313" key="2">
    <source>
        <dbReference type="Proteomes" id="UP000673691"/>
    </source>
</evidence>
<keyword evidence="2" id="KW-1185">Reference proteome</keyword>
<dbReference type="AlphaFoldDB" id="A0A8H7ZMN8"/>
<sequence>MRHPVEKSTLPAFRKRTFCTLAKAYRCLPGAFLADLLLLDLDTDSAFQDEKLRAQTSTGRLPSPHCARRLLMEYLAANHLDPDRVVVGDTVWLRGPPPAAK</sequence>
<comment type="caution">
    <text evidence="1">The sequence shown here is derived from an EMBL/GenBank/DDBJ whole genome shotgun (WGS) entry which is preliminary data.</text>
</comment>
<reference evidence="1 2" key="1">
    <citation type="journal article" name="Sci. Rep.">
        <title>Genome-scale phylogenetic analyses confirm Olpidium as the closest living zoosporic fungus to the non-flagellated, terrestrial fungi.</title>
        <authorList>
            <person name="Chang Y."/>
            <person name="Rochon D."/>
            <person name="Sekimoto S."/>
            <person name="Wang Y."/>
            <person name="Chovatia M."/>
            <person name="Sandor L."/>
            <person name="Salamov A."/>
            <person name="Grigoriev I.V."/>
            <person name="Stajich J.E."/>
            <person name="Spatafora J.W."/>
        </authorList>
    </citation>
    <scope>NUCLEOTIDE SEQUENCE [LARGE SCALE GENOMIC DNA]</scope>
    <source>
        <strain evidence="1">S191</strain>
    </source>
</reference>
<accession>A0A8H7ZMN8</accession>
<dbReference type="EMBL" id="JAEFCI010012787">
    <property type="protein sequence ID" value="KAG5455792.1"/>
    <property type="molecule type" value="Genomic_DNA"/>
</dbReference>
<evidence type="ECO:0000313" key="1">
    <source>
        <dbReference type="EMBL" id="KAG5455792.1"/>
    </source>
</evidence>